<name>A0A7R9Q1R5_9ACAR</name>
<dbReference type="Pfam" id="PF13561">
    <property type="entry name" value="adh_short_C2"/>
    <property type="match status" value="1"/>
</dbReference>
<dbReference type="AlphaFoldDB" id="A0A7R9Q1R5"/>
<dbReference type="EMBL" id="CAJPIZ010005471">
    <property type="protein sequence ID" value="CAG2108642.1"/>
    <property type="molecule type" value="Genomic_DNA"/>
</dbReference>
<dbReference type="Proteomes" id="UP000759131">
    <property type="component" value="Unassembled WGS sequence"/>
</dbReference>
<accession>A0A7R9Q1R5</accession>
<dbReference type="PANTHER" id="PTHR43975">
    <property type="entry name" value="ZGC:101858"/>
    <property type="match status" value="1"/>
</dbReference>
<dbReference type="EMBL" id="OC860046">
    <property type="protein sequence ID" value="CAD7628212.1"/>
    <property type="molecule type" value="Genomic_DNA"/>
</dbReference>
<dbReference type="InterPro" id="IPR036291">
    <property type="entry name" value="NAD(P)-bd_dom_sf"/>
</dbReference>
<dbReference type="PANTHER" id="PTHR43975:SF2">
    <property type="entry name" value="EG:BACR7A4.14 PROTEIN-RELATED"/>
    <property type="match status" value="1"/>
</dbReference>
<evidence type="ECO:0000313" key="2">
    <source>
        <dbReference type="EMBL" id="CAD7628212.1"/>
    </source>
</evidence>
<dbReference type="SUPFAM" id="SSF51735">
    <property type="entry name" value="NAD(P)-binding Rossmann-fold domains"/>
    <property type="match status" value="1"/>
</dbReference>
<dbReference type="PRINTS" id="PR00081">
    <property type="entry name" value="GDHRDH"/>
</dbReference>
<dbReference type="Gene3D" id="3.40.50.720">
    <property type="entry name" value="NAD(P)-binding Rossmann-like Domain"/>
    <property type="match status" value="1"/>
</dbReference>
<gene>
    <name evidence="2" type="ORF">OSB1V03_LOCUS8634</name>
</gene>
<protein>
    <submittedName>
        <fullName evidence="2">Uncharacterized protein</fullName>
    </submittedName>
</protein>
<dbReference type="InterPro" id="IPR020904">
    <property type="entry name" value="Sc_DH/Rdtase_CS"/>
</dbReference>
<dbReference type="PRINTS" id="PR00080">
    <property type="entry name" value="SDRFAMILY"/>
</dbReference>
<dbReference type="GO" id="GO:0016491">
    <property type="term" value="F:oxidoreductase activity"/>
    <property type="evidence" value="ECO:0007669"/>
    <property type="project" value="UniProtKB-KW"/>
</dbReference>
<keyword evidence="3" id="KW-1185">Reference proteome</keyword>
<keyword evidence="1" id="KW-0560">Oxidoreductase</keyword>
<proteinExistence type="predicted"/>
<sequence length="258" mass="27407">KVVLITGSSSGIGAATAALFASAGAQVVVTGRNVENIAEVAKDCTDRSPKGLKALEVVADVCQEEDCRRLIDTTIEAFGKLDILVNNVGAARPANVYDDQYLDSYRWNLQTNLDSVVYLTHFAVKYLEKTRGAIINISSVKSAQTSPQMSGYSMAKVAVDMFTRSVAVELADKGIRVNSIICGAVKTNGLIHSGLTQEQSDAVFATLGSATPHGKPAKPSEIANAVMYLCSDEAQYVRGSNFVMDGGWLAANTCYNPA</sequence>
<evidence type="ECO:0000313" key="3">
    <source>
        <dbReference type="Proteomes" id="UP000759131"/>
    </source>
</evidence>
<organism evidence="2">
    <name type="scientific">Medioppia subpectinata</name>
    <dbReference type="NCBI Taxonomy" id="1979941"/>
    <lineage>
        <taxon>Eukaryota</taxon>
        <taxon>Metazoa</taxon>
        <taxon>Ecdysozoa</taxon>
        <taxon>Arthropoda</taxon>
        <taxon>Chelicerata</taxon>
        <taxon>Arachnida</taxon>
        <taxon>Acari</taxon>
        <taxon>Acariformes</taxon>
        <taxon>Sarcoptiformes</taxon>
        <taxon>Oribatida</taxon>
        <taxon>Brachypylina</taxon>
        <taxon>Oppioidea</taxon>
        <taxon>Oppiidae</taxon>
        <taxon>Medioppia</taxon>
    </lineage>
</organism>
<dbReference type="PROSITE" id="PS00061">
    <property type="entry name" value="ADH_SHORT"/>
    <property type="match status" value="1"/>
</dbReference>
<feature type="non-terminal residue" evidence="2">
    <location>
        <position position="1"/>
    </location>
</feature>
<dbReference type="InterPro" id="IPR002347">
    <property type="entry name" value="SDR_fam"/>
</dbReference>
<reference evidence="2" key="1">
    <citation type="submission" date="2020-11" db="EMBL/GenBank/DDBJ databases">
        <authorList>
            <person name="Tran Van P."/>
        </authorList>
    </citation>
    <scope>NUCLEOTIDE SEQUENCE</scope>
</reference>
<dbReference type="FunFam" id="3.40.50.720:FF:000084">
    <property type="entry name" value="Short-chain dehydrogenase reductase"/>
    <property type="match status" value="1"/>
</dbReference>
<evidence type="ECO:0000256" key="1">
    <source>
        <dbReference type="ARBA" id="ARBA00023002"/>
    </source>
</evidence>
<dbReference type="OrthoDB" id="417891at2759"/>